<keyword evidence="1" id="KW-0596">Phosphopantetheine</keyword>
<dbReference type="SMART" id="SM00823">
    <property type="entry name" value="PKS_PP"/>
    <property type="match status" value="1"/>
</dbReference>
<evidence type="ECO:0000313" key="5">
    <source>
        <dbReference type="Proteomes" id="UP001596154"/>
    </source>
</evidence>
<keyword evidence="2" id="KW-0597">Phosphoprotein</keyword>
<keyword evidence="5" id="KW-1185">Reference proteome</keyword>
<dbReference type="Proteomes" id="UP001596154">
    <property type="component" value="Unassembled WGS sequence"/>
</dbReference>
<evidence type="ECO:0000256" key="2">
    <source>
        <dbReference type="ARBA" id="ARBA00022553"/>
    </source>
</evidence>
<dbReference type="RefSeq" id="WP_381030390.1">
    <property type="nucleotide sequence ID" value="NZ_JBHSNY010000015.1"/>
</dbReference>
<dbReference type="InterPro" id="IPR009081">
    <property type="entry name" value="PP-bd_ACP"/>
</dbReference>
<dbReference type="PROSITE" id="PS50075">
    <property type="entry name" value="CARRIER"/>
    <property type="match status" value="1"/>
</dbReference>
<evidence type="ECO:0000259" key="3">
    <source>
        <dbReference type="PROSITE" id="PS50075"/>
    </source>
</evidence>
<accession>A0ABW0V373</accession>
<dbReference type="InterPro" id="IPR020806">
    <property type="entry name" value="PKS_PP-bd"/>
</dbReference>
<evidence type="ECO:0000313" key="4">
    <source>
        <dbReference type="EMBL" id="MFC5638920.1"/>
    </source>
</evidence>
<protein>
    <submittedName>
        <fullName evidence="4">Acyl carrier protein</fullName>
    </submittedName>
</protein>
<dbReference type="EMBL" id="JBHSNY010000015">
    <property type="protein sequence ID" value="MFC5638920.1"/>
    <property type="molecule type" value="Genomic_DNA"/>
</dbReference>
<dbReference type="SUPFAM" id="SSF47336">
    <property type="entry name" value="ACP-like"/>
    <property type="match status" value="1"/>
</dbReference>
<dbReference type="Gene3D" id="1.10.1200.10">
    <property type="entry name" value="ACP-like"/>
    <property type="match status" value="1"/>
</dbReference>
<gene>
    <name evidence="4" type="ORF">ACFPZJ_35225</name>
</gene>
<proteinExistence type="predicted"/>
<name>A0ABW0V373_9ACTN</name>
<dbReference type="InterPro" id="IPR036736">
    <property type="entry name" value="ACP-like_sf"/>
</dbReference>
<evidence type="ECO:0000256" key="1">
    <source>
        <dbReference type="ARBA" id="ARBA00022450"/>
    </source>
</evidence>
<organism evidence="4 5">
    <name type="scientific">Streptomyces bullii</name>
    <dbReference type="NCBI Taxonomy" id="349910"/>
    <lineage>
        <taxon>Bacteria</taxon>
        <taxon>Bacillati</taxon>
        <taxon>Actinomycetota</taxon>
        <taxon>Actinomycetes</taxon>
        <taxon>Kitasatosporales</taxon>
        <taxon>Streptomycetaceae</taxon>
        <taxon>Streptomyces</taxon>
    </lineage>
</organism>
<feature type="domain" description="Carrier" evidence="3">
    <location>
        <begin position="10"/>
        <end position="84"/>
    </location>
</feature>
<reference evidence="5" key="1">
    <citation type="journal article" date="2019" name="Int. J. Syst. Evol. Microbiol.">
        <title>The Global Catalogue of Microorganisms (GCM) 10K type strain sequencing project: providing services to taxonomists for standard genome sequencing and annotation.</title>
        <authorList>
            <consortium name="The Broad Institute Genomics Platform"/>
            <consortium name="The Broad Institute Genome Sequencing Center for Infectious Disease"/>
            <person name="Wu L."/>
            <person name="Ma J."/>
        </authorList>
    </citation>
    <scope>NUCLEOTIDE SEQUENCE [LARGE SCALE GENOMIC DNA]</scope>
    <source>
        <strain evidence="5">CGMCC 4.7248</strain>
    </source>
</reference>
<dbReference type="Pfam" id="PF00550">
    <property type="entry name" value="PP-binding"/>
    <property type="match status" value="1"/>
</dbReference>
<comment type="caution">
    <text evidence="4">The sequence shown here is derived from an EMBL/GenBank/DDBJ whole genome shotgun (WGS) entry which is preliminary data.</text>
</comment>
<sequence length="92" mass="10334">MSDLTSSLSSELRTRVREIVADVLEVPADELVEDKSLEDLGADSLMAIEIFSRFERQLGIRIPQEELTELEDLRTAYDMVARHQPSAEEAGV</sequence>